<name>A0AAJ0UHJ0_HALSE</name>
<comment type="catalytic activity">
    <reaction evidence="10">
        <text>7,8-dihydroneopterin 3'-triphosphate + H2O = 6-carboxy-5,6,7,8-tetrahydropterin + triphosphate + acetaldehyde + 2 H(+)</text>
        <dbReference type="Rhea" id="RHEA:27966"/>
        <dbReference type="ChEBI" id="CHEBI:15343"/>
        <dbReference type="ChEBI" id="CHEBI:15377"/>
        <dbReference type="ChEBI" id="CHEBI:15378"/>
        <dbReference type="ChEBI" id="CHEBI:18036"/>
        <dbReference type="ChEBI" id="CHEBI:58462"/>
        <dbReference type="ChEBI" id="CHEBI:61032"/>
        <dbReference type="EC" id="4.1.2.50"/>
    </reaction>
</comment>
<evidence type="ECO:0000256" key="7">
    <source>
        <dbReference type="ARBA" id="ARBA00022833"/>
    </source>
</evidence>
<reference evidence="11" key="1">
    <citation type="submission" date="2017-05" db="EMBL/GenBank/DDBJ databases">
        <authorList>
            <person name="Imhoff J.F."/>
            <person name="Rahn T."/>
            <person name="Kuenzel S."/>
            <person name="Neulinger S.C."/>
        </authorList>
    </citation>
    <scope>NUCLEOTIDE SEQUENCE</scope>
    <source>
        <strain evidence="11">DSM 4395</strain>
    </source>
</reference>
<evidence type="ECO:0000256" key="9">
    <source>
        <dbReference type="ARBA" id="ARBA00031449"/>
    </source>
</evidence>
<accession>A0AAJ0UHJ0</accession>
<dbReference type="SUPFAM" id="SSF55620">
    <property type="entry name" value="Tetrahydrobiopterin biosynthesis enzymes-like"/>
    <property type="match status" value="1"/>
</dbReference>
<keyword evidence="8" id="KW-0456">Lyase</keyword>
<evidence type="ECO:0000256" key="5">
    <source>
        <dbReference type="ARBA" id="ARBA00018141"/>
    </source>
</evidence>
<dbReference type="AlphaFoldDB" id="A0AAJ0UHJ0"/>
<dbReference type="PANTHER" id="PTHR12589:SF7">
    <property type="entry name" value="6-PYRUVOYL TETRAHYDROBIOPTERIN SYNTHASE"/>
    <property type="match status" value="1"/>
</dbReference>
<dbReference type="Gene3D" id="3.30.479.10">
    <property type="entry name" value="6-pyruvoyl tetrahydropterin synthase/QueD"/>
    <property type="match status" value="1"/>
</dbReference>
<gene>
    <name evidence="11" type="ORF">CCR82_14090</name>
</gene>
<evidence type="ECO:0000256" key="4">
    <source>
        <dbReference type="ARBA" id="ARBA00012982"/>
    </source>
</evidence>
<dbReference type="GO" id="GO:0070497">
    <property type="term" value="F:6-carboxytetrahydropterin synthase activity"/>
    <property type="evidence" value="ECO:0007669"/>
    <property type="project" value="UniProtKB-EC"/>
</dbReference>
<comment type="pathway">
    <text evidence="2">Purine metabolism; 7-cyano-7-deazaguanine biosynthesis.</text>
</comment>
<organism evidence="11 12">
    <name type="scientific">Halochromatium salexigens</name>
    <name type="common">Chromatium salexigens</name>
    <dbReference type="NCBI Taxonomy" id="49447"/>
    <lineage>
        <taxon>Bacteria</taxon>
        <taxon>Pseudomonadati</taxon>
        <taxon>Pseudomonadota</taxon>
        <taxon>Gammaproteobacteria</taxon>
        <taxon>Chromatiales</taxon>
        <taxon>Chromatiaceae</taxon>
        <taxon>Halochromatium</taxon>
    </lineage>
</organism>
<dbReference type="Proteomes" id="UP001296967">
    <property type="component" value="Unassembled WGS sequence"/>
</dbReference>
<evidence type="ECO:0000256" key="8">
    <source>
        <dbReference type="ARBA" id="ARBA00023239"/>
    </source>
</evidence>
<evidence type="ECO:0000313" key="12">
    <source>
        <dbReference type="Proteomes" id="UP001296967"/>
    </source>
</evidence>
<keyword evidence="6" id="KW-0479">Metal-binding</keyword>
<dbReference type="InterPro" id="IPR038418">
    <property type="entry name" value="6-PTP_synth/QueD_sf"/>
</dbReference>
<dbReference type="Pfam" id="PF01242">
    <property type="entry name" value="PTPS"/>
    <property type="match status" value="1"/>
</dbReference>
<evidence type="ECO:0000256" key="10">
    <source>
        <dbReference type="ARBA" id="ARBA00048807"/>
    </source>
</evidence>
<evidence type="ECO:0000256" key="6">
    <source>
        <dbReference type="ARBA" id="ARBA00022723"/>
    </source>
</evidence>
<comment type="caution">
    <text evidence="11">The sequence shown here is derived from an EMBL/GenBank/DDBJ whole genome shotgun (WGS) entry which is preliminary data.</text>
</comment>
<reference evidence="11" key="2">
    <citation type="journal article" date="2020" name="Microorganisms">
        <title>Osmotic Adaptation and Compatible Solute Biosynthesis of Phototrophic Bacteria as Revealed from Genome Analyses.</title>
        <authorList>
            <person name="Imhoff J.F."/>
            <person name="Rahn T."/>
            <person name="Kunzel S."/>
            <person name="Keller A."/>
            <person name="Neulinger S.C."/>
        </authorList>
    </citation>
    <scope>NUCLEOTIDE SEQUENCE</scope>
    <source>
        <strain evidence="11">DSM 4395</strain>
    </source>
</reference>
<comment type="similarity">
    <text evidence="3">Belongs to the PTPS family. QueD subfamily.</text>
</comment>
<proteinExistence type="inferred from homology"/>
<evidence type="ECO:0000313" key="11">
    <source>
        <dbReference type="EMBL" id="MBK5931616.1"/>
    </source>
</evidence>
<comment type="cofactor">
    <cofactor evidence="1">
        <name>Zn(2+)</name>
        <dbReference type="ChEBI" id="CHEBI:29105"/>
    </cofactor>
</comment>
<keyword evidence="7" id="KW-0862">Zinc</keyword>
<dbReference type="PANTHER" id="PTHR12589">
    <property type="entry name" value="PYRUVOYL TETRAHYDROBIOPTERIN SYNTHASE"/>
    <property type="match status" value="1"/>
</dbReference>
<dbReference type="EMBL" id="NHSF01000067">
    <property type="protein sequence ID" value="MBK5931616.1"/>
    <property type="molecule type" value="Genomic_DNA"/>
</dbReference>
<dbReference type="GO" id="GO:0046872">
    <property type="term" value="F:metal ion binding"/>
    <property type="evidence" value="ECO:0007669"/>
    <property type="project" value="UniProtKB-KW"/>
</dbReference>
<dbReference type="InterPro" id="IPR007115">
    <property type="entry name" value="6-PTP_synth/QueD"/>
</dbReference>
<sequence length="170" mass="18031">MYSLCVRDHVMIAHSFRGEVFGPAQQLHGATYVVDCELRRPALDANGLVVDIGQASMVLREVLAEFDYRNLDEHPAFKGHNTTTEFLAGAIFERMAARIATGDLGESAKGLTGMRIQLSESHIAWAAYEAELPASGATAVTDQAVGQGQVAGQGSALDQALASSLTQGPT</sequence>
<keyword evidence="12" id="KW-1185">Reference proteome</keyword>
<evidence type="ECO:0000256" key="1">
    <source>
        <dbReference type="ARBA" id="ARBA00001947"/>
    </source>
</evidence>
<dbReference type="EC" id="4.1.2.50" evidence="4"/>
<evidence type="ECO:0000256" key="2">
    <source>
        <dbReference type="ARBA" id="ARBA00005061"/>
    </source>
</evidence>
<protein>
    <recommendedName>
        <fullName evidence="5">6-carboxy-5,6,7,8-tetrahydropterin synthase</fullName>
        <ecNumber evidence="4">4.1.2.50</ecNumber>
    </recommendedName>
    <alternativeName>
        <fullName evidence="9">Queuosine biosynthesis protein QueD</fullName>
    </alternativeName>
</protein>
<evidence type="ECO:0000256" key="3">
    <source>
        <dbReference type="ARBA" id="ARBA00008900"/>
    </source>
</evidence>